<feature type="coiled-coil region" evidence="5">
    <location>
        <begin position="143"/>
        <end position="170"/>
    </location>
</feature>
<organism evidence="7 8">
    <name type="scientific">Clostridium rhizosphaerae</name>
    <dbReference type="NCBI Taxonomy" id="2803861"/>
    <lineage>
        <taxon>Bacteria</taxon>
        <taxon>Bacillati</taxon>
        <taxon>Bacillota</taxon>
        <taxon>Clostridia</taxon>
        <taxon>Eubacteriales</taxon>
        <taxon>Clostridiaceae</taxon>
        <taxon>Clostridium</taxon>
    </lineage>
</organism>
<dbReference type="PANTHER" id="PTHR48466:SF2">
    <property type="entry name" value="OS10G0509000 PROTEIN"/>
    <property type="match status" value="1"/>
</dbReference>
<dbReference type="Pfam" id="PF00488">
    <property type="entry name" value="MutS_V"/>
    <property type="match status" value="1"/>
</dbReference>
<reference evidence="7 8" key="1">
    <citation type="submission" date="2021-01" db="EMBL/GenBank/DDBJ databases">
        <title>Genome public.</title>
        <authorList>
            <person name="Liu C."/>
            <person name="Sun Q."/>
        </authorList>
    </citation>
    <scope>NUCLEOTIDE SEQUENCE [LARGE SCALE GENOMIC DNA]</scope>
    <source>
        <strain evidence="7 8">YIM B02515</strain>
    </source>
</reference>
<dbReference type="PIRSF" id="PIRSF005814">
    <property type="entry name" value="MutS_YshD"/>
    <property type="match status" value="1"/>
</dbReference>
<keyword evidence="2" id="KW-0547">Nucleotide-binding</keyword>
<evidence type="ECO:0000256" key="5">
    <source>
        <dbReference type="SAM" id="Coils"/>
    </source>
</evidence>
<dbReference type="InterPro" id="IPR027417">
    <property type="entry name" value="P-loop_NTPase"/>
</dbReference>
<sequence length="650" mass="73271">MNKNTINILEYNKIKESIKNYALSEIAKDMVDKLEPSIDINIIEKNLKETTEARNIVDRSSSVPLHGLTGIKNIKDKLGKGGNLTPEEFETVCGLLMDGKRLKRFMADKVDTAPNVGTYALSISELSEVVEEIARCIYKGRVDDRASSELSRLRKKIAILEDRVKNKLESFLKNPKYKDYIQDSLVSMRNGRYVIPIKNQYKNNVEGSVHDMSSRGSTVFVEPAEVKKAQDELNMLRIEEEKEVYRILSSLTAMLEDRERELSINIETMSYYDFLFAKAKYSKSIDGRAVKLNNRKFILIKNGRHPLIGKDAIPLNFTIGDAYKSLVITGPNTGGKTVVLKTVGLLTMMVQSGLHVPVDEGSEFAVFADILADIGDGQSIEQSLSTFSSHIKNIISIINSSDEHTLVIIDEVGSGTDPGEGMGIAAAVLEEIHKRRATMLATTHYSEIKDFAKNTPGFINGCMEFDINTLKPLYKLSIGKAGESNALFIALRLGMDKALIERAHKITYKETKEYTEYKPEVIEYAKASDEIVKQHKEVVEKFKASDKAKQVLENKKLNSKFNLGDCVYISSINRTGIVCELENNKGEIGVMVMKNKFKINHKRLSLFIEGQELYPEDYDFDIVFESKENRKKNKLMNKKHVEGIQIETNK</sequence>
<accession>A0ABS1TDH3</accession>
<dbReference type="SMART" id="SM00534">
    <property type="entry name" value="MUTSac"/>
    <property type="match status" value="1"/>
</dbReference>
<dbReference type="InterPro" id="IPR007696">
    <property type="entry name" value="DNA_mismatch_repair_MutS_core"/>
</dbReference>
<evidence type="ECO:0000256" key="3">
    <source>
        <dbReference type="ARBA" id="ARBA00022840"/>
    </source>
</evidence>
<feature type="domain" description="DNA mismatch repair proteins mutS family" evidence="6">
    <location>
        <begin position="405"/>
        <end position="421"/>
    </location>
</feature>
<evidence type="ECO:0000313" key="8">
    <source>
        <dbReference type="Proteomes" id="UP000632377"/>
    </source>
</evidence>
<name>A0ABS1TDH3_9CLOT</name>
<dbReference type="InterPro" id="IPR045076">
    <property type="entry name" value="MutS"/>
</dbReference>
<dbReference type="InterPro" id="IPR036187">
    <property type="entry name" value="DNA_mismatch_repair_MutS_sf"/>
</dbReference>
<dbReference type="Proteomes" id="UP000632377">
    <property type="component" value="Unassembled WGS sequence"/>
</dbReference>
<dbReference type="PANTHER" id="PTHR48466">
    <property type="entry name" value="OS10G0509000 PROTEIN-RELATED"/>
    <property type="match status" value="1"/>
</dbReference>
<keyword evidence="1" id="KW-0540">Nuclease</keyword>
<evidence type="ECO:0000313" key="7">
    <source>
        <dbReference type="EMBL" id="MBL4937286.1"/>
    </source>
</evidence>
<keyword evidence="7" id="KW-0255">Endonuclease</keyword>
<dbReference type="SMART" id="SM00533">
    <property type="entry name" value="MUTSd"/>
    <property type="match status" value="1"/>
</dbReference>
<evidence type="ECO:0000256" key="2">
    <source>
        <dbReference type="ARBA" id="ARBA00022741"/>
    </source>
</evidence>
<dbReference type="InterPro" id="IPR005747">
    <property type="entry name" value="MutS2"/>
</dbReference>
<dbReference type="RefSeq" id="WP_202750040.1">
    <property type="nucleotide sequence ID" value="NZ_JAESWC010000014.1"/>
</dbReference>
<dbReference type="InterPro" id="IPR000432">
    <property type="entry name" value="DNA_mismatch_repair_MutS_C"/>
</dbReference>
<keyword evidence="5" id="KW-0175">Coiled coil</keyword>
<keyword evidence="4" id="KW-0238">DNA-binding</keyword>
<protein>
    <submittedName>
        <fullName evidence="7">Endonuclease MutS2</fullName>
    </submittedName>
</protein>
<dbReference type="GO" id="GO:0004519">
    <property type="term" value="F:endonuclease activity"/>
    <property type="evidence" value="ECO:0007669"/>
    <property type="project" value="UniProtKB-KW"/>
</dbReference>
<evidence type="ECO:0000259" key="6">
    <source>
        <dbReference type="PROSITE" id="PS00486"/>
    </source>
</evidence>
<gene>
    <name evidence="7" type="ORF">JK636_16275</name>
</gene>
<dbReference type="NCBIfam" id="TIGR01069">
    <property type="entry name" value="mutS2"/>
    <property type="match status" value="1"/>
</dbReference>
<keyword evidence="7" id="KW-0378">Hydrolase</keyword>
<dbReference type="EMBL" id="JAESWC010000014">
    <property type="protein sequence ID" value="MBL4937286.1"/>
    <property type="molecule type" value="Genomic_DNA"/>
</dbReference>
<evidence type="ECO:0000256" key="4">
    <source>
        <dbReference type="ARBA" id="ARBA00023125"/>
    </source>
</evidence>
<dbReference type="PROSITE" id="PS00486">
    <property type="entry name" value="DNA_MISMATCH_REPAIR_2"/>
    <property type="match status" value="1"/>
</dbReference>
<comment type="caution">
    <text evidence="7">The sequence shown here is derived from an EMBL/GenBank/DDBJ whole genome shotgun (WGS) entry which is preliminary data.</text>
</comment>
<proteinExistence type="predicted"/>
<dbReference type="SUPFAM" id="SSF52540">
    <property type="entry name" value="P-loop containing nucleoside triphosphate hydrolases"/>
    <property type="match status" value="1"/>
</dbReference>
<keyword evidence="3" id="KW-0067">ATP-binding</keyword>
<evidence type="ECO:0000256" key="1">
    <source>
        <dbReference type="ARBA" id="ARBA00022722"/>
    </source>
</evidence>
<keyword evidence="8" id="KW-1185">Reference proteome</keyword>
<dbReference type="SUPFAM" id="SSF48334">
    <property type="entry name" value="DNA repair protein MutS, domain III"/>
    <property type="match status" value="1"/>
</dbReference>
<dbReference type="Gene3D" id="3.40.50.300">
    <property type="entry name" value="P-loop containing nucleotide triphosphate hydrolases"/>
    <property type="match status" value="1"/>
</dbReference>